<name>A0A3S1CQ58_9CYAN</name>
<accession>A0A3S1CQ58</accession>
<keyword evidence="2" id="KW-1185">Reference proteome</keyword>
<evidence type="ECO:0000313" key="2">
    <source>
        <dbReference type="Proteomes" id="UP000271624"/>
    </source>
</evidence>
<dbReference type="RefSeq" id="WP_127080144.1">
    <property type="nucleotide sequence ID" value="NZ_RSCL01000003.1"/>
</dbReference>
<protein>
    <submittedName>
        <fullName evidence="1">Uncharacterized protein</fullName>
    </submittedName>
</protein>
<comment type="caution">
    <text evidence="1">The sequence shown here is derived from an EMBL/GenBank/DDBJ whole genome shotgun (WGS) entry which is preliminary data.</text>
</comment>
<reference evidence="1" key="2">
    <citation type="journal article" date="2019" name="Genome Biol. Evol.">
        <title>Day and night: Metabolic profiles and evolutionary relationships of six axenic non-marine cyanobacteria.</title>
        <authorList>
            <person name="Will S.E."/>
            <person name="Henke P."/>
            <person name="Boedeker C."/>
            <person name="Huang S."/>
            <person name="Brinkmann H."/>
            <person name="Rohde M."/>
            <person name="Jarek M."/>
            <person name="Friedl T."/>
            <person name="Seufert S."/>
            <person name="Schumacher M."/>
            <person name="Overmann J."/>
            <person name="Neumann-Schaal M."/>
            <person name="Petersen J."/>
        </authorList>
    </citation>
    <scope>NUCLEOTIDE SEQUENCE [LARGE SCALE GENOMIC DNA]</scope>
    <source>
        <strain evidence="1">PCC 7102</strain>
    </source>
</reference>
<dbReference type="AlphaFoldDB" id="A0A3S1CQ58"/>
<reference evidence="1" key="1">
    <citation type="submission" date="2018-12" db="EMBL/GenBank/DDBJ databases">
        <authorList>
            <person name="Will S."/>
            <person name="Neumann-Schaal M."/>
            <person name="Henke P."/>
        </authorList>
    </citation>
    <scope>NUCLEOTIDE SEQUENCE</scope>
    <source>
        <strain evidence="1">PCC 7102</strain>
    </source>
</reference>
<gene>
    <name evidence="1" type="ORF">DSM106972_014950</name>
</gene>
<dbReference type="Proteomes" id="UP000271624">
    <property type="component" value="Unassembled WGS sequence"/>
</dbReference>
<dbReference type="EMBL" id="RSCL01000003">
    <property type="protein sequence ID" value="RUT08327.1"/>
    <property type="molecule type" value="Genomic_DNA"/>
</dbReference>
<evidence type="ECO:0000313" key="1">
    <source>
        <dbReference type="EMBL" id="RUT08327.1"/>
    </source>
</evidence>
<proteinExistence type="predicted"/>
<sequence>MHSKTSILNASWDGLDIKYVNTGIPLMEGDSLIVGVVILDNTLEQFDAIHGACIKHMKEYLLFTLSPLRFEQMLDQTIICLNQAYMHQLKITDPSMLHMANLLITEIQYPNPLSQQFIYSIVTVLITNCFLYLKS</sequence>
<dbReference type="OrthoDB" id="512872at2"/>
<organism evidence="1 2">
    <name type="scientific">Dulcicalothrix desertica PCC 7102</name>
    <dbReference type="NCBI Taxonomy" id="232991"/>
    <lineage>
        <taxon>Bacteria</taxon>
        <taxon>Bacillati</taxon>
        <taxon>Cyanobacteriota</taxon>
        <taxon>Cyanophyceae</taxon>
        <taxon>Nostocales</taxon>
        <taxon>Calotrichaceae</taxon>
        <taxon>Dulcicalothrix</taxon>
    </lineage>
</organism>